<reference evidence="5 6" key="1">
    <citation type="submission" date="2016-10" db="EMBL/GenBank/DDBJ databases">
        <title>Rodentibacter gen. nov. and new species.</title>
        <authorList>
            <person name="Christensen H."/>
        </authorList>
    </citation>
    <scope>NUCLEOTIDE SEQUENCE [LARGE SCALE GENOMIC DNA]</scope>
    <source>
        <strain evidence="5 6">1998236014</strain>
    </source>
</reference>
<dbReference type="Proteomes" id="UP000188820">
    <property type="component" value="Unassembled WGS sequence"/>
</dbReference>
<dbReference type="InterPro" id="IPR000073">
    <property type="entry name" value="AB_hydrolase_1"/>
</dbReference>
<name>A0ABX3KWE8_9PAST</name>
<comment type="function">
    <text evidence="3">Catalyzes a proton abstraction reaction that results in 2,5-elimination of pyruvate from 2-succinyl-5-enolpyruvyl-6-hydroxy-3-cyclohexene-1-carboxylate (SEPHCHC) and the formation of 2-succinyl-6-hydroxy-2,4-cyclohexadiene-1-carboxylate (SHCHC).</text>
</comment>
<keyword evidence="1 3" id="KW-0474">Menaquinone biosynthesis</keyword>
<evidence type="ECO:0000313" key="6">
    <source>
        <dbReference type="Proteomes" id="UP000188820"/>
    </source>
</evidence>
<evidence type="ECO:0000256" key="3">
    <source>
        <dbReference type="HAMAP-Rule" id="MF_01660"/>
    </source>
</evidence>
<dbReference type="PANTHER" id="PTHR42916">
    <property type="entry name" value="2-SUCCINYL-5-ENOLPYRUVYL-6-HYDROXY-3-CYCLOHEXENE-1-CARBOXYLATE SYNTHASE"/>
    <property type="match status" value="1"/>
</dbReference>
<dbReference type="NCBIfam" id="NF008340">
    <property type="entry name" value="PRK11126.1"/>
    <property type="match status" value="1"/>
</dbReference>
<comment type="pathway">
    <text evidence="3">Quinol/quinone metabolism; 1,4-dihydroxy-2-naphthoate biosynthesis; 1,4-dihydroxy-2-naphthoate from chorismate: step 3/7.</text>
</comment>
<evidence type="ECO:0000313" key="5">
    <source>
        <dbReference type="EMBL" id="OOF68752.1"/>
    </source>
</evidence>
<comment type="caution">
    <text evidence="5">The sequence shown here is derived from an EMBL/GenBank/DDBJ whole genome shotgun (WGS) entry which is preliminary data.</text>
</comment>
<sequence>MTNLIFLHGLLGTRSDWQKLIEMLPHFRCMAIDLPYHGSEKNTPIQNFDDVSQFLSNKIYSMVGNEPYFLIGYSLGGRLALHYTLSEKVKKHNLQAVVLEGANFGLQNEQEKQQRWLNDQYWANRFMQESAHHVLNAWYQQSVFSHLTVKQRNKLIEKRTPNCGRNIGKMLLATSLAKQPDFSTKVRSNSSMFFYFCGEWDHKFQTMAVQHQLNLTLIPNAGHNAHLENPNDFAKSLIELINKYKCEKR</sequence>
<organism evidence="5 6">
    <name type="scientific">Rodentibacter caecimuris</name>
    <dbReference type="NCBI Taxonomy" id="1796644"/>
    <lineage>
        <taxon>Bacteria</taxon>
        <taxon>Pseudomonadati</taxon>
        <taxon>Pseudomonadota</taxon>
        <taxon>Gammaproteobacteria</taxon>
        <taxon>Pasteurellales</taxon>
        <taxon>Pasteurellaceae</taxon>
        <taxon>Rodentibacter</taxon>
    </lineage>
</organism>
<dbReference type="InterPro" id="IPR029058">
    <property type="entry name" value="AB_hydrolase_fold"/>
</dbReference>
<evidence type="ECO:0000259" key="4">
    <source>
        <dbReference type="Pfam" id="PF00561"/>
    </source>
</evidence>
<keyword evidence="2 3" id="KW-0456">Lyase</keyword>
<dbReference type="RefSeq" id="WP_077463655.1">
    <property type="nucleotide sequence ID" value="NZ_MLAA01000033.1"/>
</dbReference>
<comment type="pathway">
    <text evidence="3">Quinol/quinone metabolism; menaquinone biosynthesis.</text>
</comment>
<dbReference type="Pfam" id="PF00561">
    <property type="entry name" value="Abhydrolase_1"/>
    <property type="match status" value="1"/>
</dbReference>
<dbReference type="EC" id="4.2.99.20" evidence="3"/>
<evidence type="ECO:0000256" key="1">
    <source>
        <dbReference type="ARBA" id="ARBA00022428"/>
    </source>
</evidence>
<gene>
    <name evidence="3" type="primary">menH</name>
    <name evidence="5" type="ORF">BKG89_07440</name>
</gene>
<comment type="subunit">
    <text evidence="3">Monomer.</text>
</comment>
<accession>A0ABX3KWE8</accession>
<dbReference type="Gene3D" id="3.40.50.1820">
    <property type="entry name" value="alpha/beta hydrolase"/>
    <property type="match status" value="1"/>
</dbReference>
<protein>
    <recommendedName>
        <fullName evidence="3">Putative 2-succinyl-6-hydroxy-2,4-cyclohexadiene-1-carboxylate synthase</fullName>
        <shortName evidence="3">SHCHC synthase</shortName>
        <ecNumber evidence="3">4.2.99.20</ecNumber>
    </recommendedName>
</protein>
<dbReference type="EMBL" id="MLAA01000033">
    <property type="protein sequence ID" value="OOF68752.1"/>
    <property type="molecule type" value="Genomic_DNA"/>
</dbReference>
<comment type="similarity">
    <text evidence="3">Belongs to the AB hydrolase superfamily. MenH family.</text>
</comment>
<evidence type="ECO:0000256" key="2">
    <source>
        <dbReference type="ARBA" id="ARBA00023239"/>
    </source>
</evidence>
<feature type="domain" description="AB hydrolase-1" evidence="4">
    <location>
        <begin position="4"/>
        <end position="230"/>
    </location>
</feature>
<dbReference type="PANTHER" id="PTHR42916:SF1">
    <property type="entry name" value="PROTEIN PHYLLO, CHLOROPLASTIC"/>
    <property type="match status" value="1"/>
</dbReference>
<dbReference type="HAMAP" id="MF_01660">
    <property type="entry name" value="MenH"/>
    <property type="match status" value="1"/>
</dbReference>
<keyword evidence="6" id="KW-1185">Reference proteome</keyword>
<comment type="catalytic activity">
    <reaction evidence="3">
        <text>5-enolpyruvoyl-6-hydroxy-2-succinyl-cyclohex-3-ene-1-carboxylate = (1R,6R)-6-hydroxy-2-succinyl-cyclohexa-2,4-diene-1-carboxylate + pyruvate</text>
        <dbReference type="Rhea" id="RHEA:25597"/>
        <dbReference type="ChEBI" id="CHEBI:15361"/>
        <dbReference type="ChEBI" id="CHEBI:58689"/>
        <dbReference type="ChEBI" id="CHEBI:58818"/>
        <dbReference type="EC" id="4.2.99.20"/>
    </reaction>
</comment>
<dbReference type="InterPro" id="IPR022485">
    <property type="entry name" value="SHCHC_synthase_MenH"/>
</dbReference>
<proteinExistence type="inferred from homology"/>
<dbReference type="SUPFAM" id="SSF53474">
    <property type="entry name" value="alpha/beta-Hydrolases"/>
    <property type="match status" value="1"/>
</dbReference>
<dbReference type="NCBIfam" id="TIGR03695">
    <property type="entry name" value="menH_SHCHC"/>
    <property type="match status" value="1"/>
</dbReference>